<proteinExistence type="predicted"/>
<reference evidence="1 2" key="1">
    <citation type="submission" date="2024-08" db="EMBL/GenBank/DDBJ databases">
        <authorList>
            <person name="Cucini C."/>
            <person name="Frati F."/>
        </authorList>
    </citation>
    <scope>NUCLEOTIDE SEQUENCE [LARGE SCALE GENOMIC DNA]</scope>
</reference>
<evidence type="ECO:0000313" key="1">
    <source>
        <dbReference type="EMBL" id="CAL8140505.1"/>
    </source>
</evidence>
<name>A0ABP1S0C3_9HEXA</name>
<keyword evidence="2" id="KW-1185">Reference proteome</keyword>
<dbReference type="Proteomes" id="UP001642540">
    <property type="component" value="Unassembled WGS sequence"/>
</dbReference>
<evidence type="ECO:0000313" key="2">
    <source>
        <dbReference type="Proteomes" id="UP001642540"/>
    </source>
</evidence>
<organism evidence="1 2">
    <name type="scientific">Orchesella dallaii</name>
    <dbReference type="NCBI Taxonomy" id="48710"/>
    <lineage>
        <taxon>Eukaryota</taxon>
        <taxon>Metazoa</taxon>
        <taxon>Ecdysozoa</taxon>
        <taxon>Arthropoda</taxon>
        <taxon>Hexapoda</taxon>
        <taxon>Collembola</taxon>
        <taxon>Entomobryomorpha</taxon>
        <taxon>Entomobryoidea</taxon>
        <taxon>Orchesellidae</taxon>
        <taxon>Orchesellinae</taxon>
        <taxon>Orchesella</taxon>
    </lineage>
</organism>
<dbReference type="EMBL" id="CAXLJM020000137">
    <property type="protein sequence ID" value="CAL8140505.1"/>
    <property type="molecule type" value="Genomic_DNA"/>
</dbReference>
<protein>
    <submittedName>
        <fullName evidence="1">Uncharacterized protein</fullName>
    </submittedName>
</protein>
<sequence length="122" mass="14136">MEKTSDEYDKSWRHGPSKYWYDKYGIPENAVDYSAVMKAEEQNRHVNFEYHSPCSWNVPIKSVSECILSPNKKLTYPADALYLVSQIEWENDVIWDAAEVIKGKYKPKVFSAGCIPGIRINQ</sequence>
<comment type="caution">
    <text evidence="1">The sequence shown here is derived from an EMBL/GenBank/DDBJ whole genome shotgun (WGS) entry which is preliminary data.</text>
</comment>
<accession>A0ABP1S0C3</accession>
<gene>
    <name evidence="1" type="ORF">ODALV1_LOCUS28313</name>
</gene>